<gene>
    <name evidence="2" type="ORF">COU89_01375</name>
</gene>
<feature type="transmembrane region" description="Helical" evidence="1">
    <location>
        <begin position="33"/>
        <end position="49"/>
    </location>
</feature>
<reference evidence="3" key="1">
    <citation type="submission" date="2017-09" db="EMBL/GenBank/DDBJ databases">
        <title>Depth-based differentiation of microbial function through sediment-hosted aquifers and enrichment of novel symbionts in the deep terrestrial subsurface.</title>
        <authorList>
            <person name="Probst A.J."/>
            <person name="Ladd B."/>
            <person name="Jarett J.K."/>
            <person name="Geller-Mcgrath D.E."/>
            <person name="Sieber C.M.K."/>
            <person name="Emerson J.B."/>
            <person name="Anantharaman K."/>
            <person name="Thomas B.C."/>
            <person name="Malmstrom R."/>
            <person name="Stieglmeier M."/>
            <person name="Klingl A."/>
            <person name="Woyke T."/>
            <person name="Ryan C.M."/>
            <person name="Banfield J.F."/>
        </authorList>
    </citation>
    <scope>NUCLEOTIDE SEQUENCE [LARGE SCALE GENOMIC DNA]</scope>
</reference>
<keyword evidence="1" id="KW-1133">Transmembrane helix</keyword>
<sequence length="136" mass="15089">MIKHITRKLVFYSVALLVVEWAIPGFIIKGPLLGLLIAAGVFTIAFNLVEPIIRLILLPINLITMGLFSILIHAAVFWAALQFLTRYFTIQQWQFSGWSWGPLGITIAPMEIGVVATMIVAAMLVSFCVAVFEKIV</sequence>
<feature type="transmembrane region" description="Helical" evidence="1">
    <location>
        <begin position="9"/>
        <end position="27"/>
    </location>
</feature>
<proteinExistence type="predicted"/>
<name>A0A2M8KV82_9BACT</name>
<dbReference type="AlphaFoldDB" id="A0A2M8KV82"/>
<accession>A0A2M8KV82</accession>
<keyword evidence="1" id="KW-0812">Transmembrane</keyword>
<feature type="transmembrane region" description="Helical" evidence="1">
    <location>
        <begin position="100"/>
        <end position="132"/>
    </location>
</feature>
<dbReference type="InterPro" id="IPR007165">
    <property type="entry name" value="Phage_holin_4_2"/>
</dbReference>
<dbReference type="EMBL" id="PFEE01000030">
    <property type="protein sequence ID" value="PJE63783.1"/>
    <property type="molecule type" value="Genomic_DNA"/>
</dbReference>
<comment type="caution">
    <text evidence="2">The sequence shown here is derived from an EMBL/GenBank/DDBJ whole genome shotgun (WGS) entry which is preliminary data.</text>
</comment>
<evidence type="ECO:0000256" key="1">
    <source>
        <dbReference type="SAM" id="Phobius"/>
    </source>
</evidence>
<dbReference type="Pfam" id="PF04020">
    <property type="entry name" value="Phage_holin_4_2"/>
    <property type="match status" value="1"/>
</dbReference>
<evidence type="ECO:0008006" key="4">
    <source>
        <dbReference type="Google" id="ProtNLM"/>
    </source>
</evidence>
<feature type="transmembrane region" description="Helical" evidence="1">
    <location>
        <begin position="56"/>
        <end position="80"/>
    </location>
</feature>
<keyword evidence="1" id="KW-0472">Membrane</keyword>
<organism evidence="2 3">
    <name type="scientific">Candidatus Roizmanbacteria bacterium CG10_big_fil_rev_8_21_14_0_10_45_7</name>
    <dbReference type="NCBI Taxonomy" id="1974854"/>
    <lineage>
        <taxon>Bacteria</taxon>
        <taxon>Candidatus Roizmaniibacteriota</taxon>
    </lineage>
</organism>
<evidence type="ECO:0000313" key="2">
    <source>
        <dbReference type="EMBL" id="PJE63783.1"/>
    </source>
</evidence>
<dbReference type="Proteomes" id="UP000231569">
    <property type="component" value="Unassembled WGS sequence"/>
</dbReference>
<evidence type="ECO:0000313" key="3">
    <source>
        <dbReference type="Proteomes" id="UP000231569"/>
    </source>
</evidence>
<protein>
    <recommendedName>
        <fullName evidence="4">Phage holin family protein</fullName>
    </recommendedName>
</protein>